<protein>
    <recommendedName>
        <fullName evidence="3">DUF1788 domain-containing protein</fullName>
    </recommendedName>
</protein>
<dbReference type="InterPro" id="IPR014858">
    <property type="entry name" value="BrxB"/>
</dbReference>
<evidence type="ECO:0008006" key="3">
    <source>
        <dbReference type="Google" id="ProtNLM"/>
    </source>
</evidence>
<dbReference type="RefSeq" id="WP_089839624.1">
    <property type="nucleotide sequence ID" value="NZ_FOZL01000001.1"/>
</dbReference>
<proteinExistence type="predicted"/>
<dbReference type="Proteomes" id="UP000199024">
    <property type="component" value="Unassembled WGS sequence"/>
</dbReference>
<dbReference type="STRING" id="474950.SAMN05421771_2719"/>
<dbReference type="AlphaFoldDB" id="A0A1I6MIK2"/>
<name>A0A1I6MIK2_9BACT</name>
<gene>
    <name evidence="1" type="ORF">SAMN05421771_2719</name>
</gene>
<sequence>MSRIQKLAKIYGQHIATSWQRTIADSQRVVIIVYDKELERDILAHKDEFEIATRQANHNWIEVNIAPAFAEWLSTTEYRDAYFESPDDLQLKLESEFTTFVAAKICAALNSHEADENSVISVYGVGALFAFTRISQVLKLVESSILGRLVIFFPGQYEQNNYRLLDARDGWNYLAVPITLESVGLA</sequence>
<dbReference type="EMBL" id="FOZL01000001">
    <property type="protein sequence ID" value="SFS15489.1"/>
    <property type="molecule type" value="Genomic_DNA"/>
</dbReference>
<keyword evidence="2" id="KW-1185">Reference proteome</keyword>
<dbReference type="OrthoDB" id="5430574at2"/>
<reference evidence="1 2" key="1">
    <citation type="submission" date="2016-10" db="EMBL/GenBank/DDBJ databases">
        <authorList>
            <person name="de Groot N.N."/>
        </authorList>
    </citation>
    <scope>NUCLEOTIDE SEQUENCE [LARGE SCALE GENOMIC DNA]</scope>
    <source>
        <strain evidence="1 2">DSM 21001</strain>
    </source>
</reference>
<organism evidence="1 2">
    <name type="scientific">Granulicella pectinivorans</name>
    <dbReference type="NCBI Taxonomy" id="474950"/>
    <lineage>
        <taxon>Bacteria</taxon>
        <taxon>Pseudomonadati</taxon>
        <taxon>Acidobacteriota</taxon>
        <taxon>Terriglobia</taxon>
        <taxon>Terriglobales</taxon>
        <taxon>Acidobacteriaceae</taxon>
        <taxon>Granulicella</taxon>
    </lineage>
</organism>
<evidence type="ECO:0000313" key="2">
    <source>
        <dbReference type="Proteomes" id="UP000199024"/>
    </source>
</evidence>
<accession>A0A1I6MIK2</accession>
<evidence type="ECO:0000313" key="1">
    <source>
        <dbReference type="EMBL" id="SFS15489.1"/>
    </source>
</evidence>
<dbReference type="Pfam" id="PF08747">
    <property type="entry name" value="BrxB"/>
    <property type="match status" value="1"/>
</dbReference>